<comment type="caution">
    <text evidence="2">The sequence shown here is derived from an EMBL/GenBank/DDBJ whole genome shotgun (WGS) entry which is preliminary data.</text>
</comment>
<protein>
    <recommendedName>
        <fullName evidence="1">DUF6094 domain-containing protein</fullName>
    </recommendedName>
</protein>
<sequence length="366" mass="40845">MALMFQRLARNFIKNGYFPTDAETTRRVLSALQPGDTGQFRILDPCCGEGVALAECKHHLGADRTEAFGVEYDEERAWHAKGILDRCIHGDVQDCIIGRRQFGLLWLNPPYGDLVADKAALAGYSGKGRPRLEKLFYSLSNPWLAFGSVLVLIIPGYSLDRELAGWIATHFEQVRVFKAPEQRFKQVVVFGVRRRTAGATGISETRTMLEAIAAEPPPVLPERWPDAPYVVPAAPQGEATFVYSRMDRRQLADELARHRGLWERFELVFGGTGRGLRRPLRALSDWHLALALAAGQVSGVVRAADGRVYVIKGDTHKEKEAKVEVEEKPNGRITETRILTDRFVPVIRALDFTPGSPSFGQVLVIR</sequence>
<organism evidence="2 3">
    <name type="scientific">endosymbiont of Riftia pachyptila</name>
    <name type="common">vent Ph05</name>
    <dbReference type="NCBI Taxonomy" id="1048808"/>
    <lineage>
        <taxon>Bacteria</taxon>
        <taxon>Pseudomonadati</taxon>
        <taxon>Pseudomonadota</taxon>
        <taxon>Gammaproteobacteria</taxon>
        <taxon>sulfur-oxidizing symbionts</taxon>
    </lineage>
</organism>
<feature type="domain" description="DUF6094" evidence="1">
    <location>
        <begin position="10"/>
        <end position="221"/>
    </location>
</feature>
<dbReference type="InterPro" id="IPR046076">
    <property type="entry name" value="DUF6094"/>
</dbReference>
<dbReference type="SUPFAM" id="SSF53335">
    <property type="entry name" value="S-adenosyl-L-methionine-dependent methyltransferases"/>
    <property type="match status" value="1"/>
</dbReference>
<gene>
    <name evidence="2" type="ORF">Rifp1Sym_dg00080</name>
</gene>
<reference evidence="2" key="1">
    <citation type="journal article" date="2011" name="ISME J.">
        <title>The endosymbionts of the deep-sea tubeworms Riftia pachyptila and Tevnia jerichonana share an identical physiology as revealed by proteogenomic analyses.</title>
        <authorList>
            <person name="Gardebrecht A."/>
            <person name="Markert S."/>
            <person name="Felbeck H."/>
            <person name="Thuermer A."/>
            <person name="Albrecht D."/>
            <person name="Wollherr A."/>
            <person name="Kabisch J."/>
            <person name="Lehmann R."/>
            <person name="Daniel R."/>
            <person name="Liesegang H."/>
            <person name="Hecker M."/>
            <person name="Sievert S.M."/>
            <person name="Schweder T."/>
        </authorList>
    </citation>
    <scope>NUCLEOTIDE SEQUENCE [LARGE SCALE GENOMIC DNA]</scope>
</reference>
<proteinExistence type="predicted"/>
<accession>G2DG72</accession>
<dbReference type="Gene3D" id="3.40.50.150">
    <property type="entry name" value="Vaccinia Virus protein VP39"/>
    <property type="match status" value="1"/>
</dbReference>
<evidence type="ECO:0000313" key="2">
    <source>
        <dbReference type="EMBL" id="EGV50382.1"/>
    </source>
</evidence>
<dbReference type="Proteomes" id="UP000004491">
    <property type="component" value="Unassembled WGS sequence"/>
</dbReference>
<name>G2DG72_9GAMM</name>
<dbReference type="RefSeq" id="WP_005965338.1">
    <property type="nucleotide sequence ID" value="NZ_AFOC01000086.1"/>
</dbReference>
<dbReference type="Pfam" id="PF19587">
    <property type="entry name" value="DUF6094"/>
    <property type="match status" value="1"/>
</dbReference>
<evidence type="ECO:0000259" key="1">
    <source>
        <dbReference type="Pfam" id="PF19587"/>
    </source>
</evidence>
<keyword evidence="3" id="KW-1185">Reference proteome</keyword>
<dbReference type="AlphaFoldDB" id="G2DG72"/>
<dbReference type="PATRIC" id="fig|1048808.3.peg.2649"/>
<dbReference type="EMBL" id="AFOC01000086">
    <property type="protein sequence ID" value="EGV50382.1"/>
    <property type="molecule type" value="Genomic_DNA"/>
</dbReference>
<evidence type="ECO:0000313" key="3">
    <source>
        <dbReference type="Proteomes" id="UP000004491"/>
    </source>
</evidence>
<dbReference type="InterPro" id="IPR029063">
    <property type="entry name" value="SAM-dependent_MTases_sf"/>
</dbReference>